<dbReference type="RefSeq" id="WP_144870316.1">
    <property type="nucleotide sequence ID" value="NZ_LR213896.1"/>
</dbReference>
<name>A0A563VLP2_9CYAN</name>
<evidence type="ECO:0000313" key="2">
    <source>
        <dbReference type="EMBL" id="VEP12359.1"/>
    </source>
</evidence>
<gene>
    <name evidence="2" type="ORF">H1P_1450015</name>
</gene>
<protein>
    <recommendedName>
        <fullName evidence="4">DUF3611 family protein</fullName>
    </recommendedName>
</protein>
<feature type="transmembrane region" description="Helical" evidence="1">
    <location>
        <begin position="58"/>
        <end position="82"/>
    </location>
</feature>
<proteinExistence type="predicted"/>
<keyword evidence="1" id="KW-0472">Membrane</keyword>
<evidence type="ECO:0000256" key="1">
    <source>
        <dbReference type="SAM" id="Phobius"/>
    </source>
</evidence>
<dbReference type="EMBL" id="CAACVJ010000052">
    <property type="protein sequence ID" value="VEP12359.1"/>
    <property type="molecule type" value="Genomic_DNA"/>
</dbReference>
<reference evidence="2 3" key="1">
    <citation type="submission" date="2019-01" db="EMBL/GenBank/DDBJ databases">
        <authorList>
            <person name="Brito A."/>
        </authorList>
    </citation>
    <scope>NUCLEOTIDE SEQUENCE [LARGE SCALE GENOMIC DNA]</scope>
    <source>
        <strain evidence="2">1</strain>
    </source>
</reference>
<evidence type="ECO:0000313" key="3">
    <source>
        <dbReference type="Proteomes" id="UP000320055"/>
    </source>
</evidence>
<accession>A0A563VLP2</accession>
<dbReference type="AlphaFoldDB" id="A0A563VLP2"/>
<feature type="transmembrane region" description="Helical" evidence="1">
    <location>
        <begin position="157"/>
        <end position="184"/>
    </location>
</feature>
<dbReference type="OrthoDB" id="5766633at2"/>
<evidence type="ECO:0008006" key="4">
    <source>
        <dbReference type="Google" id="ProtNLM"/>
    </source>
</evidence>
<dbReference type="PANTHER" id="PTHR34548:SF2">
    <property type="entry name" value="PROTEIN TIC 21, CHLOROPLASTIC"/>
    <property type="match status" value="1"/>
</dbReference>
<dbReference type="PANTHER" id="PTHR34548">
    <property type="entry name" value="PROTEIN TIC 21, CHLOROPLASTIC"/>
    <property type="match status" value="1"/>
</dbReference>
<keyword evidence="1" id="KW-0812">Transmembrane</keyword>
<dbReference type="InterPro" id="IPR022051">
    <property type="entry name" value="DUF3611"/>
</dbReference>
<dbReference type="Pfam" id="PF12263">
    <property type="entry name" value="DUF3611"/>
    <property type="match status" value="1"/>
</dbReference>
<dbReference type="Proteomes" id="UP000320055">
    <property type="component" value="Unassembled WGS sequence"/>
</dbReference>
<keyword evidence="1" id="KW-1133">Transmembrane helix</keyword>
<feature type="transmembrane region" description="Helical" evidence="1">
    <location>
        <begin position="21"/>
        <end position="46"/>
    </location>
</feature>
<sequence>MLAKSKYPPPSRKIQKIAHTFSWYGWLSLWVQLGLAFASILILLFAASGRKFSPDASAGIGIGIFWSICSFLALWVTIFFAFRYTHIAKGLLREPDVHFSPRKAETVQLLRFGVIFGFIGILLGLFGAGSSLGVLIAKTVSQPPGMAITNPNRIVRALDVFVVVANFNLITAHFVGAASSMWLLEKLHLHHH</sequence>
<keyword evidence="3" id="KW-1185">Reference proteome</keyword>
<organism evidence="2 3">
    <name type="scientific">Hyella patelloides LEGE 07179</name>
    <dbReference type="NCBI Taxonomy" id="945734"/>
    <lineage>
        <taxon>Bacteria</taxon>
        <taxon>Bacillati</taxon>
        <taxon>Cyanobacteriota</taxon>
        <taxon>Cyanophyceae</taxon>
        <taxon>Pleurocapsales</taxon>
        <taxon>Hyellaceae</taxon>
        <taxon>Hyella</taxon>
    </lineage>
</organism>
<feature type="transmembrane region" description="Helical" evidence="1">
    <location>
        <begin position="109"/>
        <end position="137"/>
    </location>
</feature>